<keyword evidence="3" id="KW-0998">Cell outer membrane</keyword>
<evidence type="ECO:0000313" key="9">
    <source>
        <dbReference type="EMBL" id="MFC5475397.1"/>
    </source>
</evidence>
<dbReference type="Pfam" id="PF08479">
    <property type="entry name" value="POTRA_2"/>
    <property type="match status" value="1"/>
</dbReference>
<dbReference type="PANTHER" id="PTHR34597:SF3">
    <property type="entry name" value="OUTER MEMBRANE TRANSPORTER CDIB"/>
    <property type="match status" value="1"/>
</dbReference>
<evidence type="ECO:0000256" key="4">
    <source>
        <dbReference type="SAM" id="MobiDB-lite"/>
    </source>
</evidence>
<dbReference type="InterPro" id="IPR013686">
    <property type="entry name" value="Polypept-transport_assoc_ShlB"/>
</dbReference>
<feature type="signal peptide" evidence="5">
    <location>
        <begin position="1"/>
        <end position="30"/>
    </location>
</feature>
<dbReference type="InterPro" id="IPR051544">
    <property type="entry name" value="TPS_OM_transporter"/>
</dbReference>
<feature type="region of interest" description="Disordered" evidence="4">
    <location>
        <begin position="34"/>
        <end position="62"/>
    </location>
</feature>
<keyword evidence="10" id="KW-1185">Reference proteome</keyword>
<comment type="caution">
    <text evidence="9">The sequence shown here is derived from an EMBL/GenBank/DDBJ whole genome shotgun (WGS) entry which is preliminary data.</text>
</comment>
<evidence type="ECO:0000256" key="3">
    <source>
        <dbReference type="ARBA" id="ARBA00023237"/>
    </source>
</evidence>
<dbReference type="Gene3D" id="2.40.160.50">
    <property type="entry name" value="membrane protein fhac: a member of the omp85/tpsb transporter family"/>
    <property type="match status" value="1"/>
</dbReference>
<protein>
    <submittedName>
        <fullName evidence="9">ShlB/FhaC/HecB family hemolysin secretion/activation protein</fullName>
    </submittedName>
</protein>
<evidence type="ECO:0000256" key="5">
    <source>
        <dbReference type="SAM" id="SignalP"/>
    </source>
</evidence>
<name>A0ABW0MDV1_9BURK</name>
<dbReference type="Proteomes" id="UP001596045">
    <property type="component" value="Unassembled WGS sequence"/>
</dbReference>
<dbReference type="Pfam" id="PF17287">
    <property type="entry name" value="POTRA_3"/>
    <property type="match status" value="1"/>
</dbReference>
<dbReference type="Gene3D" id="3.10.20.310">
    <property type="entry name" value="membrane protein fhac"/>
    <property type="match status" value="1"/>
</dbReference>
<feature type="domain" description="Polypeptide-transport-associated ShlB-type" evidence="7">
    <location>
        <begin position="84"/>
        <end position="156"/>
    </location>
</feature>
<evidence type="ECO:0000256" key="2">
    <source>
        <dbReference type="ARBA" id="ARBA00022692"/>
    </source>
</evidence>
<evidence type="ECO:0000259" key="7">
    <source>
        <dbReference type="Pfam" id="PF08479"/>
    </source>
</evidence>
<accession>A0ABW0MDV1</accession>
<feature type="compositionally biased region" description="Low complexity" evidence="4">
    <location>
        <begin position="37"/>
        <end position="60"/>
    </location>
</feature>
<keyword evidence="2" id="KW-0812">Transmembrane</keyword>
<dbReference type="EMBL" id="JBHSMT010000026">
    <property type="protein sequence ID" value="MFC5475397.1"/>
    <property type="molecule type" value="Genomic_DNA"/>
</dbReference>
<dbReference type="Pfam" id="PF03865">
    <property type="entry name" value="ShlB"/>
    <property type="match status" value="1"/>
</dbReference>
<evidence type="ECO:0000259" key="8">
    <source>
        <dbReference type="Pfam" id="PF17287"/>
    </source>
</evidence>
<sequence>MSVPFKLGVAPSAVIAVLFLVLFVAHGVQAQTSPVPAADTATARRQAQQIEEAQESAAARPDVFTPERANRTERLELPTETPCFAIRELEWRGAEPFRWLTANPPIIGACVGAQGLRNFQDWLTRALIARGYITSHAQIPPQNLASGNLIVEIVAGRVGRVSDEGGSVGWQRAALPIAAGDVLNVHDLDQALENMRRLPGQARVAFDLLPGARFAETDIVIKHPAEKRWRALLTAGNTGIDATGRNQLGAIIALDSPLHLYDQLIATYNSDAHFKNDARGSRSKSVSWSVPYGYATFSLSASEWSSRQPVNIGGRDYAYVSRTRRVEAGIGYVLYRTGYSKGSLQFKLNRRTDNTSFGGINLVTQARDITAYGIGFTHRQSTGRASWSAGADLRGSLPGLSRTPGLVADQPNWSGSYHIVSANAALEVPFAIGGLRAAYRGALQAQHAPVPIPSTEYLSIGDRYSVRGFDGNATLAGSGGAVARNELAAGLGVSGQEIYTAVDAGYIAGKTIQKFTGRMLAGAALGVRGGLKTFGYDVMIGMPLVKPTSFKSSAPSLSFFVTNRF</sequence>
<feature type="chain" id="PRO_5046674652" evidence="5">
    <location>
        <begin position="31"/>
        <end position="565"/>
    </location>
</feature>
<feature type="domain" description="ShlB POTRA" evidence="8">
    <location>
        <begin position="172"/>
        <end position="201"/>
    </location>
</feature>
<proteinExistence type="predicted"/>
<gene>
    <name evidence="9" type="ORF">ACFPM8_15665</name>
</gene>
<keyword evidence="1" id="KW-0472">Membrane</keyword>
<keyword evidence="1" id="KW-1134">Transmembrane beta strand</keyword>
<dbReference type="PIRSF" id="PIRSF029745">
    <property type="entry name" value="FhaC"/>
    <property type="match status" value="1"/>
</dbReference>
<keyword evidence="5" id="KW-0732">Signal</keyword>
<evidence type="ECO:0000313" key="10">
    <source>
        <dbReference type="Proteomes" id="UP001596045"/>
    </source>
</evidence>
<reference evidence="10" key="1">
    <citation type="journal article" date="2019" name="Int. J. Syst. Evol. Microbiol.">
        <title>The Global Catalogue of Microorganisms (GCM) 10K type strain sequencing project: providing services to taxonomists for standard genome sequencing and annotation.</title>
        <authorList>
            <consortium name="The Broad Institute Genomics Platform"/>
            <consortium name="The Broad Institute Genome Sequencing Center for Infectious Disease"/>
            <person name="Wu L."/>
            <person name="Ma J."/>
        </authorList>
    </citation>
    <scope>NUCLEOTIDE SEQUENCE [LARGE SCALE GENOMIC DNA]</scope>
    <source>
        <strain evidence="10">JCM 17066</strain>
    </source>
</reference>
<feature type="domain" description="Haemolysin activator HlyB C-terminal" evidence="6">
    <location>
        <begin position="216"/>
        <end position="529"/>
    </location>
</feature>
<dbReference type="InterPro" id="IPR005565">
    <property type="entry name" value="Hemolysn_activator_HlyB_C"/>
</dbReference>
<dbReference type="RefSeq" id="WP_378998630.1">
    <property type="nucleotide sequence ID" value="NZ_JBHSMT010000026.1"/>
</dbReference>
<evidence type="ECO:0000256" key="1">
    <source>
        <dbReference type="ARBA" id="ARBA00022452"/>
    </source>
</evidence>
<evidence type="ECO:0000259" key="6">
    <source>
        <dbReference type="Pfam" id="PF03865"/>
    </source>
</evidence>
<dbReference type="PANTHER" id="PTHR34597">
    <property type="entry name" value="SLR1661 PROTEIN"/>
    <property type="match status" value="1"/>
</dbReference>
<dbReference type="InterPro" id="IPR035251">
    <property type="entry name" value="ShlB_POTRA"/>
</dbReference>
<organism evidence="9 10">
    <name type="scientific">Paraherbaspirillum soli</name>
    <dbReference type="NCBI Taxonomy" id="631222"/>
    <lineage>
        <taxon>Bacteria</taxon>
        <taxon>Pseudomonadati</taxon>
        <taxon>Pseudomonadota</taxon>
        <taxon>Betaproteobacteria</taxon>
        <taxon>Burkholderiales</taxon>
        <taxon>Oxalobacteraceae</taxon>
        <taxon>Paraherbaspirillum</taxon>
    </lineage>
</organism>
<dbReference type="InterPro" id="IPR027282">
    <property type="entry name" value="TPS"/>
</dbReference>